<evidence type="ECO:0000313" key="1">
    <source>
        <dbReference type="EMBL" id="KAK2598913.1"/>
    </source>
</evidence>
<organism evidence="1 2">
    <name type="scientific">Conoideocrella luteorostrata</name>
    <dbReference type="NCBI Taxonomy" id="1105319"/>
    <lineage>
        <taxon>Eukaryota</taxon>
        <taxon>Fungi</taxon>
        <taxon>Dikarya</taxon>
        <taxon>Ascomycota</taxon>
        <taxon>Pezizomycotina</taxon>
        <taxon>Sordariomycetes</taxon>
        <taxon>Hypocreomycetidae</taxon>
        <taxon>Hypocreales</taxon>
        <taxon>Clavicipitaceae</taxon>
        <taxon>Conoideocrella</taxon>
    </lineage>
</organism>
<accession>A0AAJ0CP25</accession>
<name>A0AAJ0CP25_9HYPO</name>
<reference evidence="1" key="1">
    <citation type="submission" date="2023-06" db="EMBL/GenBank/DDBJ databases">
        <title>Conoideocrella luteorostrata (Hypocreales: Clavicipitaceae), a potential biocontrol fungus for elongate hemlock scale in United States Christmas tree production areas.</title>
        <authorList>
            <person name="Barrett H."/>
            <person name="Lovett B."/>
            <person name="Macias A.M."/>
            <person name="Stajich J.E."/>
            <person name="Kasson M.T."/>
        </authorList>
    </citation>
    <scope>NUCLEOTIDE SEQUENCE</scope>
    <source>
        <strain evidence="1">ARSEF 14590</strain>
    </source>
</reference>
<protein>
    <submittedName>
        <fullName evidence="1">Uncharacterized protein</fullName>
    </submittedName>
</protein>
<dbReference type="EMBL" id="JASWJB010000096">
    <property type="protein sequence ID" value="KAK2598913.1"/>
    <property type="molecule type" value="Genomic_DNA"/>
</dbReference>
<dbReference type="AlphaFoldDB" id="A0AAJ0CP25"/>
<sequence length="184" mass="20674">MGSPFQQYLIDHDILPDDYEYPDDQLPPDPENIDEIMAVISQPRQSLSPSQLSRDGFRKFKRADAHGTKENAKTAASDVLFNHLDSLTDDTIVPAKPDVYYGARPEQFDRKVRKDLNGHTLPSTQHNLPDAPNFFLDAKGPDESLSVATRQVRYVGALGAKGIHTLQSYENPEPEYDNKAYTLT</sequence>
<evidence type="ECO:0000313" key="2">
    <source>
        <dbReference type="Proteomes" id="UP001251528"/>
    </source>
</evidence>
<dbReference type="Proteomes" id="UP001251528">
    <property type="component" value="Unassembled WGS sequence"/>
</dbReference>
<proteinExistence type="predicted"/>
<keyword evidence="2" id="KW-1185">Reference proteome</keyword>
<comment type="caution">
    <text evidence="1">The sequence shown here is derived from an EMBL/GenBank/DDBJ whole genome shotgun (WGS) entry which is preliminary data.</text>
</comment>
<gene>
    <name evidence="1" type="ORF">QQS21_005655</name>
</gene>